<dbReference type="Gene3D" id="1.20.5.3310">
    <property type="match status" value="1"/>
</dbReference>
<dbReference type="InterPro" id="IPR006312">
    <property type="entry name" value="TatA/E"/>
</dbReference>
<evidence type="ECO:0000256" key="7">
    <source>
        <dbReference type="ARBA" id="ARBA00023010"/>
    </source>
</evidence>
<evidence type="ECO:0000256" key="6">
    <source>
        <dbReference type="ARBA" id="ARBA00022989"/>
    </source>
</evidence>
<evidence type="ECO:0000256" key="1">
    <source>
        <dbReference type="ARBA" id="ARBA00004162"/>
    </source>
</evidence>
<evidence type="ECO:0000256" key="5">
    <source>
        <dbReference type="ARBA" id="ARBA00022927"/>
    </source>
</evidence>
<dbReference type="PANTHER" id="PTHR42982:SF1">
    <property type="entry name" value="SEC-INDEPENDENT PROTEIN TRANSLOCASE PROTEIN TATA"/>
    <property type="match status" value="1"/>
</dbReference>
<accession>A0A017THN9</accession>
<evidence type="ECO:0000313" key="11">
    <source>
        <dbReference type="EMBL" id="EYF08417.1"/>
    </source>
</evidence>
<dbReference type="PANTHER" id="PTHR42982">
    <property type="entry name" value="SEC-INDEPENDENT PROTEIN TRANSLOCASE PROTEIN TATA"/>
    <property type="match status" value="1"/>
</dbReference>
<keyword evidence="5 9" id="KW-0653">Protein transport</keyword>
<dbReference type="STRING" id="1192034.CAP_3946"/>
<keyword evidence="7 9" id="KW-0811">Translocation</keyword>
<feature type="compositionally biased region" description="Basic and acidic residues" evidence="10">
    <location>
        <begin position="42"/>
        <end position="51"/>
    </location>
</feature>
<reference evidence="11 12" key="1">
    <citation type="submission" date="2013-05" db="EMBL/GenBank/DDBJ databases">
        <title>Genome assembly of Chondromyces apiculatus DSM 436.</title>
        <authorList>
            <person name="Sharma G."/>
            <person name="Khatri I."/>
            <person name="Kaur C."/>
            <person name="Mayilraj S."/>
            <person name="Subramanian S."/>
        </authorList>
    </citation>
    <scope>NUCLEOTIDE SEQUENCE [LARGE SCALE GENOMIC DNA]</scope>
    <source>
        <strain evidence="11 12">DSM 436</strain>
    </source>
</reference>
<feature type="region of interest" description="Disordered" evidence="10">
    <location>
        <begin position="35"/>
        <end position="81"/>
    </location>
</feature>
<feature type="compositionally biased region" description="Low complexity" evidence="10">
    <location>
        <begin position="55"/>
        <end position="67"/>
    </location>
</feature>
<comment type="subunit">
    <text evidence="9">Forms a complex with TatC.</text>
</comment>
<keyword evidence="3 9" id="KW-1003">Cell membrane</keyword>
<dbReference type="AlphaFoldDB" id="A0A017THN9"/>
<comment type="caution">
    <text evidence="11">The sequence shown here is derived from an EMBL/GenBank/DDBJ whole genome shotgun (WGS) entry which is preliminary data.</text>
</comment>
<dbReference type="InterPro" id="IPR003369">
    <property type="entry name" value="TatA/B/E"/>
</dbReference>
<dbReference type="EMBL" id="ASRX01000003">
    <property type="protein sequence ID" value="EYF08417.1"/>
    <property type="molecule type" value="Genomic_DNA"/>
</dbReference>
<gene>
    <name evidence="9" type="primary">tatA</name>
    <name evidence="11" type="ORF">CAP_3946</name>
</gene>
<evidence type="ECO:0000256" key="2">
    <source>
        <dbReference type="ARBA" id="ARBA00022448"/>
    </source>
</evidence>
<comment type="function">
    <text evidence="9">Part of the twin-arginine translocation (Tat) system that transports large folded proteins containing a characteristic twin-arginine motif in their signal peptide across membranes. TatA could form the protein-conducting channel of the Tat system.</text>
</comment>
<keyword evidence="6 9" id="KW-1133">Transmembrane helix</keyword>
<dbReference type="eggNOG" id="COG1826">
    <property type="taxonomic scope" value="Bacteria"/>
</dbReference>
<dbReference type="GO" id="GO:0033281">
    <property type="term" value="C:TAT protein transport complex"/>
    <property type="evidence" value="ECO:0007669"/>
    <property type="project" value="UniProtKB-UniRule"/>
</dbReference>
<dbReference type="OrthoDB" id="9813726at2"/>
<evidence type="ECO:0000256" key="3">
    <source>
        <dbReference type="ARBA" id="ARBA00022475"/>
    </source>
</evidence>
<comment type="subcellular location">
    <subcellularLocation>
        <location evidence="1 9">Cell membrane</location>
        <topology evidence="1 9">Single-pass membrane protein</topology>
    </subcellularLocation>
</comment>
<dbReference type="GO" id="GO:0043953">
    <property type="term" value="P:protein transport by the Tat complex"/>
    <property type="evidence" value="ECO:0007669"/>
    <property type="project" value="UniProtKB-UniRule"/>
</dbReference>
<dbReference type="NCBIfam" id="TIGR01411">
    <property type="entry name" value="tatAE"/>
    <property type="match status" value="1"/>
</dbReference>
<comment type="similarity">
    <text evidence="9">Belongs to the TatA/E family.</text>
</comment>
<protein>
    <recommendedName>
        <fullName evidence="9">Sec-independent protein translocase protein TatA</fullName>
    </recommendedName>
</protein>
<keyword evidence="4 9" id="KW-0812">Transmembrane</keyword>
<name>A0A017THN9_9BACT</name>
<dbReference type="RefSeq" id="WP_063748623.1">
    <property type="nucleotide sequence ID" value="NZ_ASRX01000003.1"/>
</dbReference>
<dbReference type="Pfam" id="PF02416">
    <property type="entry name" value="TatA_B_E"/>
    <property type="match status" value="1"/>
</dbReference>
<evidence type="ECO:0000256" key="10">
    <source>
        <dbReference type="SAM" id="MobiDB-lite"/>
    </source>
</evidence>
<evidence type="ECO:0000256" key="4">
    <source>
        <dbReference type="ARBA" id="ARBA00022692"/>
    </source>
</evidence>
<evidence type="ECO:0000256" key="8">
    <source>
        <dbReference type="ARBA" id="ARBA00023136"/>
    </source>
</evidence>
<dbReference type="Proteomes" id="UP000019678">
    <property type="component" value="Unassembled WGS sequence"/>
</dbReference>
<keyword evidence="12" id="KW-1185">Reference proteome</keyword>
<sequence>MGRIGPTEILIIVAIALLLFGGRRIAEIGKGLGEGIKNFKKGINDPPKEEPEALPPGGTNTTPTATASRPNESATTGKSTT</sequence>
<evidence type="ECO:0000313" key="12">
    <source>
        <dbReference type="Proteomes" id="UP000019678"/>
    </source>
</evidence>
<keyword evidence="2 9" id="KW-0813">Transport</keyword>
<organism evidence="11 12">
    <name type="scientific">Chondromyces apiculatus DSM 436</name>
    <dbReference type="NCBI Taxonomy" id="1192034"/>
    <lineage>
        <taxon>Bacteria</taxon>
        <taxon>Pseudomonadati</taxon>
        <taxon>Myxococcota</taxon>
        <taxon>Polyangia</taxon>
        <taxon>Polyangiales</taxon>
        <taxon>Polyangiaceae</taxon>
        <taxon>Chondromyces</taxon>
    </lineage>
</organism>
<keyword evidence="8 9" id="KW-0472">Membrane</keyword>
<dbReference type="HAMAP" id="MF_00236">
    <property type="entry name" value="TatA_E"/>
    <property type="match status" value="1"/>
</dbReference>
<dbReference type="GO" id="GO:0008320">
    <property type="term" value="F:protein transmembrane transporter activity"/>
    <property type="evidence" value="ECO:0007669"/>
    <property type="project" value="UniProtKB-UniRule"/>
</dbReference>
<evidence type="ECO:0000256" key="9">
    <source>
        <dbReference type="HAMAP-Rule" id="MF_00236"/>
    </source>
</evidence>
<feature type="compositionally biased region" description="Polar residues" evidence="10">
    <location>
        <begin position="68"/>
        <end position="81"/>
    </location>
</feature>
<proteinExistence type="inferred from homology"/>